<dbReference type="Proteomes" id="UP001341840">
    <property type="component" value="Unassembled WGS sequence"/>
</dbReference>
<comment type="caution">
    <text evidence="1">The sequence shown here is derived from an EMBL/GenBank/DDBJ whole genome shotgun (WGS) entry which is preliminary data.</text>
</comment>
<evidence type="ECO:0000313" key="2">
    <source>
        <dbReference type="Proteomes" id="UP001341840"/>
    </source>
</evidence>
<accession>A0ABU6SM40</accession>
<gene>
    <name evidence="1" type="ORF">PIB30_062910</name>
</gene>
<keyword evidence="2" id="KW-1185">Reference proteome</keyword>
<dbReference type="EMBL" id="JASCZI010061006">
    <property type="protein sequence ID" value="MED6137204.1"/>
    <property type="molecule type" value="Genomic_DNA"/>
</dbReference>
<evidence type="ECO:0000313" key="1">
    <source>
        <dbReference type="EMBL" id="MED6137204.1"/>
    </source>
</evidence>
<proteinExistence type="predicted"/>
<name>A0ABU6SM40_9FABA</name>
<protein>
    <submittedName>
        <fullName evidence="1">Uncharacterized protein</fullName>
    </submittedName>
</protein>
<sequence length="210" mass="22979">MAVRGQLTRDPDINRLDRTHHVAGAIEFQDPQTLTACGVVPYMPPPDCLVETGNTQFPSVVGGVRDHVAGRGLPSRTPHGRRPDQRVCAGLSELVRDRDLGHGPGISGRSAPGRRGEELNWGEAELAEASSPDDSGGRRPAGCAAVVCTLLHHDDDWRHLVPRQDKQHRVVEARQLGDERLPTPYDLMDLLEIPPLLSTRQRPHGVSPCF</sequence>
<reference evidence="1 2" key="1">
    <citation type="journal article" date="2023" name="Plants (Basel)">
        <title>Bridging the Gap: Combining Genomics and Transcriptomics Approaches to Understand Stylosanthes scabra, an Orphan Legume from the Brazilian Caatinga.</title>
        <authorList>
            <person name="Ferreira-Neto J.R.C."/>
            <person name="da Silva M.D."/>
            <person name="Binneck E."/>
            <person name="de Melo N.F."/>
            <person name="da Silva R.H."/>
            <person name="de Melo A.L.T.M."/>
            <person name="Pandolfi V."/>
            <person name="Bustamante F.O."/>
            <person name="Brasileiro-Vidal A.C."/>
            <person name="Benko-Iseppon A.M."/>
        </authorList>
    </citation>
    <scope>NUCLEOTIDE SEQUENCE [LARGE SCALE GENOMIC DNA]</scope>
    <source>
        <tissue evidence="1">Leaves</tissue>
    </source>
</reference>
<organism evidence="1 2">
    <name type="scientific">Stylosanthes scabra</name>
    <dbReference type="NCBI Taxonomy" id="79078"/>
    <lineage>
        <taxon>Eukaryota</taxon>
        <taxon>Viridiplantae</taxon>
        <taxon>Streptophyta</taxon>
        <taxon>Embryophyta</taxon>
        <taxon>Tracheophyta</taxon>
        <taxon>Spermatophyta</taxon>
        <taxon>Magnoliopsida</taxon>
        <taxon>eudicotyledons</taxon>
        <taxon>Gunneridae</taxon>
        <taxon>Pentapetalae</taxon>
        <taxon>rosids</taxon>
        <taxon>fabids</taxon>
        <taxon>Fabales</taxon>
        <taxon>Fabaceae</taxon>
        <taxon>Papilionoideae</taxon>
        <taxon>50 kb inversion clade</taxon>
        <taxon>dalbergioids sensu lato</taxon>
        <taxon>Dalbergieae</taxon>
        <taxon>Pterocarpus clade</taxon>
        <taxon>Stylosanthes</taxon>
    </lineage>
</organism>